<gene>
    <name evidence="8" type="ordered locus">ANT_20960</name>
</gene>
<feature type="compositionally biased region" description="Basic and acidic residues" evidence="6">
    <location>
        <begin position="138"/>
        <end position="149"/>
    </location>
</feature>
<protein>
    <submittedName>
        <fullName evidence="8">ABC transporter substrate binding protein</fullName>
    </submittedName>
</protein>
<dbReference type="PRINTS" id="PR00690">
    <property type="entry name" value="ADHESNFAMILY"/>
</dbReference>
<dbReference type="PANTHER" id="PTHR42953">
    <property type="entry name" value="HIGH-AFFINITY ZINC UPTAKE SYSTEM PROTEIN ZNUA-RELATED"/>
    <property type="match status" value="1"/>
</dbReference>
<evidence type="ECO:0000256" key="7">
    <source>
        <dbReference type="SAM" id="SignalP"/>
    </source>
</evidence>
<accession>E8MXP1</accession>
<dbReference type="HOGENOM" id="CLU_016838_1_1_0"/>
<organism evidence="8 9">
    <name type="scientific">Anaerolinea thermophila (strain DSM 14523 / JCM 11388 / NBRC 100420 / UNI-1)</name>
    <dbReference type="NCBI Taxonomy" id="926569"/>
    <lineage>
        <taxon>Bacteria</taxon>
        <taxon>Bacillati</taxon>
        <taxon>Chloroflexota</taxon>
        <taxon>Anaerolineae</taxon>
        <taxon>Anaerolineales</taxon>
        <taxon>Anaerolineaceae</taxon>
        <taxon>Anaerolinea</taxon>
    </lineage>
</organism>
<comment type="subcellular location">
    <subcellularLocation>
        <location evidence="1">Cell envelope</location>
    </subcellularLocation>
</comment>
<feature type="region of interest" description="Disordered" evidence="6">
    <location>
        <begin position="125"/>
        <end position="154"/>
    </location>
</feature>
<dbReference type="eggNOG" id="COG0803">
    <property type="taxonomic scope" value="Bacteria"/>
</dbReference>
<dbReference type="PRINTS" id="PR00691">
    <property type="entry name" value="ADHESINB"/>
</dbReference>
<dbReference type="STRING" id="926569.ANT_20960"/>
<sequence>MYTKNFLKILFVLVLGSVLMGCQTVSTSPAENGRLSVAATTSIVADVVQQIGGDSINVHQVIPNGTDPHSFSPTPRDLSQISGVKVVFVNGAGLEETLLKVLKNTVPDATLIEVSQNNPLIEGHEHPHGDEAGMGETHTTEGEEGHPLDPHTWTDPNNVMQWVDIIVTELSRLDPAHQQMYQKNGEAYKNQLKEADGWIQEQVAQIPAENRKLVTDHLAWGYFAKRYGFEQIGAIIPGFSTLAEPSAQEIAALEEQIRSQNIRAIFVGNQSNPALAKRIAEDTGAKVVPLYVGTLSDSDGPAATYLAYLRYNVNAIVDALK</sequence>
<keyword evidence="3" id="KW-0479">Metal-binding</keyword>
<dbReference type="Gene3D" id="3.40.50.1980">
    <property type="entry name" value="Nitrogenase molybdenum iron protein domain"/>
    <property type="match status" value="2"/>
</dbReference>
<dbReference type="InterPro" id="IPR006127">
    <property type="entry name" value="ZnuA-like"/>
</dbReference>
<dbReference type="GO" id="GO:0030001">
    <property type="term" value="P:metal ion transport"/>
    <property type="evidence" value="ECO:0007669"/>
    <property type="project" value="InterPro"/>
</dbReference>
<reference evidence="8 9" key="1">
    <citation type="submission" date="2010-12" db="EMBL/GenBank/DDBJ databases">
        <title>Whole genome sequence of Anaerolinea thermophila UNI-1.</title>
        <authorList>
            <person name="Narita-Yamada S."/>
            <person name="Kishi E."/>
            <person name="Watanabe Y."/>
            <person name="Takasaki K."/>
            <person name="Ankai A."/>
            <person name="Oguchi A."/>
            <person name="Fukui S."/>
            <person name="Takahashi M."/>
            <person name="Yashiro I."/>
            <person name="Hosoyama A."/>
            <person name="Sekiguchi Y."/>
            <person name="Hanada S."/>
            <person name="Fujita N."/>
        </authorList>
    </citation>
    <scope>NUCLEOTIDE SEQUENCE [LARGE SCALE GENOMIC DNA]</scope>
    <source>
        <strain evidence="9">DSM 14523 / JCM 11388 / NBRC 100420 / UNI-1</strain>
    </source>
</reference>
<dbReference type="GO" id="GO:0007155">
    <property type="term" value="P:cell adhesion"/>
    <property type="evidence" value="ECO:0007669"/>
    <property type="project" value="InterPro"/>
</dbReference>
<evidence type="ECO:0000256" key="3">
    <source>
        <dbReference type="ARBA" id="ARBA00022723"/>
    </source>
</evidence>
<evidence type="ECO:0000256" key="1">
    <source>
        <dbReference type="ARBA" id="ARBA00004196"/>
    </source>
</evidence>
<evidence type="ECO:0000256" key="6">
    <source>
        <dbReference type="SAM" id="MobiDB-lite"/>
    </source>
</evidence>
<evidence type="ECO:0000313" key="9">
    <source>
        <dbReference type="Proteomes" id="UP000008922"/>
    </source>
</evidence>
<dbReference type="AlphaFoldDB" id="E8MXP1"/>
<keyword evidence="2 5" id="KW-0813">Transport</keyword>
<keyword evidence="9" id="KW-1185">Reference proteome</keyword>
<dbReference type="PANTHER" id="PTHR42953:SF1">
    <property type="entry name" value="METAL-BINDING PROTEIN HI_0362-RELATED"/>
    <property type="match status" value="1"/>
</dbReference>
<dbReference type="RefSeq" id="WP_013560492.1">
    <property type="nucleotide sequence ID" value="NC_014960.1"/>
</dbReference>
<dbReference type="EMBL" id="AP012029">
    <property type="protein sequence ID" value="BAJ64122.1"/>
    <property type="molecule type" value="Genomic_DNA"/>
</dbReference>
<feature type="chain" id="PRO_5003225299" evidence="7">
    <location>
        <begin position="21"/>
        <end position="321"/>
    </location>
</feature>
<dbReference type="InParanoid" id="E8MXP1"/>
<feature type="signal peptide" evidence="7">
    <location>
        <begin position="1"/>
        <end position="20"/>
    </location>
</feature>
<dbReference type="Proteomes" id="UP000008922">
    <property type="component" value="Chromosome"/>
</dbReference>
<keyword evidence="4 7" id="KW-0732">Signal</keyword>
<dbReference type="InterPro" id="IPR006128">
    <property type="entry name" value="Lipoprotein_PsaA-like"/>
</dbReference>
<dbReference type="GO" id="GO:0046872">
    <property type="term" value="F:metal ion binding"/>
    <property type="evidence" value="ECO:0007669"/>
    <property type="project" value="UniProtKB-KW"/>
</dbReference>
<evidence type="ECO:0000256" key="2">
    <source>
        <dbReference type="ARBA" id="ARBA00022448"/>
    </source>
</evidence>
<evidence type="ECO:0000313" key="8">
    <source>
        <dbReference type="EMBL" id="BAJ64122.1"/>
    </source>
</evidence>
<name>E8MXP1_ANATU</name>
<evidence type="ECO:0000256" key="5">
    <source>
        <dbReference type="RuleBase" id="RU003512"/>
    </source>
</evidence>
<dbReference type="FunCoup" id="E8MXP1">
    <property type="interactions" value="59"/>
</dbReference>
<dbReference type="InterPro" id="IPR006129">
    <property type="entry name" value="AdhesinB"/>
</dbReference>
<proteinExistence type="inferred from homology"/>
<dbReference type="InterPro" id="IPR050492">
    <property type="entry name" value="Bact_metal-bind_prot9"/>
</dbReference>
<dbReference type="PROSITE" id="PS51257">
    <property type="entry name" value="PROKAR_LIPOPROTEIN"/>
    <property type="match status" value="1"/>
</dbReference>
<dbReference type="KEGG" id="atm:ANT_20960"/>
<evidence type="ECO:0000256" key="4">
    <source>
        <dbReference type="ARBA" id="ARBA00022729"/>
    </source>
</evidence>
<comment type="similarity">
    <text evidence="5">Belongs to the bacterial solute-binding protein 9 family.</text>
</comment>
<dbReference type="Pfam" id="PF01297">
    <property type="entry name" value="ZnuA"/>
    <property type="match status" value="1"/>
</dbReference>
<dbReference type="SUPFAM" id="SSF53807">
    <property type="entry name" value="Helical backbone' metal receptor"/>
    <property type="match status" value="1"/>
</dbReference>
<dbReference type="GO" id="GO:0030313">
    <property type="term" value="C:cell envelope"/>
    <property type="evidence" value="ECO:0007669"/>
    <property type="project" value="UniProtKB-SubCell"/>
</dbReference>